<accession>D2RT35</accession>
<sequence>MIIIDKIRPSRDLVAEPHRRLPAACRLRPDDRDRSTLEERARRAELLSEDQLVDREDDAGEEERGGTAPIAIEGEPLDELAGLESLGEPGVGPGRRRGVFAAHTAATSTAHLVAKMAFQPVNPAGSLPRLEAVRYRSRWRPFGTIERSSPWT</sequence>
<organism evidence="2 3">
    <name type="scientific">Haloterrigena turkmenica (strain ATCC 51198 / DSM 5511 / JCM 9101 / NCIMB 13204 / VKM B-1734 / 4k)</name>
    <name type="common">Halococcus turkmenicus</name>
    <dbReference type="NCBI Taxonomy" id="543526"/>
    <lineage>
        <taxon>Archaea</taxon>
        <taxon>Methanobacteriati</taxon>
        <taxon>Methanobacteriota</taxon>
        <taxon>Stenosarchaea group</taxon>
        <taxon>Halobacteria</taxon>
        <taxon>Halobacteriales</taxon>
        <taxon>Natrialbaceae</taxon>
        <taxon>Haloterrigena</taxon>
    </lineage>
</organism>
<feature type="compositionally biased region" description="Basic and acidic residues" evidence="1">
    <location>
        <begin position="27"/>
        <end position="46"/>
    </location>
</feature>
<reference evidence="2 3" key="1">
    <citation type="journal article" date="2010" name="Stand. Genomic Sci.">
        <title>Complete genome sequence of Haloterrigena turkmenica type strain (4k).</title>
        <authorList>
            <person name="Saunders E."/>
            <person name="Tindall B.J."/>
            <person name="Fahnrich R."/>
            <person name="Lapidus A."/>
            <person name="Copeland A."/>
            <person name="Del Rio T.G."/>
            <person name="Lucas S."/>
            <person name="Chen F."/>
            <person name="Tice H."/>
            <person name="Cheng J.F."/>
            <person name="Han C."/>
            <person name="Detter J.C."/>
            <person name="Bruce D."/>
            <person name="Goodwin L."/>
            <person name="Chain P."/>
            <person name="Pitluck S."/>
            <person name="Pati A."/>
            <person name="Ivanova N."/>
            <person name="Mavromatis K."/>
            <person name="Chen A."/>
            <person name="Palaniappan K."/>
            <person name="Land M."/>
            <person name="Hauser L."/>
            <person name="Chang Y.J."/>
            <person name="Jeffries C.D."/>
            <person name="Brettin T."/>
            <person name="Rohde M."/>
            <person name="Goker M."/>
            <person name="Bristow J."/>
            <person name="Eisen J.A."/>
            <person name="Markowitz V."/>
            <person name="Hugenholtz P."/>
            <person name="Klenk H.P."/>
            <person name="Kyrpides N.C."/>
        </authorList>
    </citation>
    <scope>NUCLEOTIDE SEQUENCE [LARGE SCALE GENOMIC DNA]</scope>
    <source>
        <strain evidence="3">ATCC 51198 / DSM 5511 / JCM 9101 / NCIMB 13204 / VKM B-1734 / 4k</strain>
    </source>
</reference>
<dbReference type="Proteomes" id="UP000001903">
    <property type="component" value="Chromosome"/>
</dbReference>
<evidence type="ECO:0000313" key="3">
    <source>
        <dbReference type="Proteomes" id="UP000001903"/>
    </source>
</evidence>
<dbReference type="GeneID" id="41351377"/>
<proteinExistence type="predicted"/>
<gene>
    <name evidence="2" type="ordered locus">Htur_2031</name>
</gene>
<name>D2RT35_HALTV</name>
<feature type="region of interest" description="Disordered" evidence="1">
    <location>
        <begin position="25"/>
        <end position="76"/>
    </location>
</feature>
<dbReference type="KEGG" id="htu:Htur_2031"/>
<dbReference type="EMBL" id="CP001860">
    <property type="protein sequence ID" value="ADB60915.1"/>
    <property type="molecule type" value="Genomic_DNA"/>
</dbReference>
<protein>
    <submittedName>
        <fullName evidence="2">Uncharacterized protein</fullName>
    </submittedName>
</protein>
<dbReference type="AlphaFoldDB" id="D2RT35"/>
<dbReference type="HOGENOM" id="CLU_1718174_0_0_2"/>
<evidence type="ECO:0000256" key="1">
    <source>
        <dbReference type="SAM" id="MobiDB-lite"/>
    </source>
</evidence>
<evidence type="ECO:0000313" key="2">
    <source>
        <dbReference type="EMBL" id="ADB60915.1"/>
    </source>
</evidence>
<dbReference type="RefSeq" id="WP_012943204.1">
    <property type="nucleotide sequence ID" value="NC_013743.1"/>
</dbReference>
<keyword evidence="3" id="KW-1185">Reference proteome</keyword>